<proteinExistence type="predicted"/>
<keyword evidence="4" id="KW-1185">Reference proteome</keyword>
<dbReference type="InterPro" id="IPR025259">
    <property type="entry name" value="CCDC34/181"/>
</dbReference>
<evidence type="ECO:0000313" key="3">
    <source>
        <dbReference type="EMBL" id="KAJ8313860.1"/>
    </source>
</evidence>
<evidence type="ECO:0000313" key="4">
    <source>
        <dbReference type="Proteomes" id="UP001217089"/>
    </source>
</evidence>
<organism evidence="3 4">
    <name type="scientific">Tegillarca granosa</name>
    <name type="common">Malaysian cockle</name>
    <name type="synonym">Anadara granosa</name>
    <dbReference type="NCBI Taxonomy" id="220873"/>
    <lineage>
        <taxon>Eukaryota</taxon>
        <taxon>Metazoa</taxon>
        <taxon>Spiralia</taxon>
        <taxon>Lophotrochozoa</taxon>
        <taxon>Mollusca</taxon>
        <taxon>Bivalvia</taxon>
        <taxon>Autobranchia</taxon>
        <taxon>Pteriomorphia</taxon>
        <taxon>Arcoida</taxon>
        <taxon>Arcoidea</taxon>
        <taxon>Arcidae</taxon>
        <taxon>Tegillarca</taxon>
    </lineage>
</organism>
<feature type="region of interest" description="Disordered" evidence="1">
    <location>
        <begin position="1"/>
        <end position="58"/>
    </location>
</feature>
<dbReference type="PANTHER" id="PTHR23247">
    <property type="entry name" value="NY-REN-41 ANTIGEN L15 -RELATED"/>
    <property type="match status" value="1"/>
</dbReference>
<dbReference type="InterPro" id="IPR045323">
    <property type="entry name" value="CCDC34"/>
</dbReference>
<reference evidence="3 4" key="1">
    <citation type="submission" date="2022-12" db="EMBL/GenBank/DDBJ databases">
        <title>Chromosome-level genome of Tegillarca granosa.</title>
        <authorList>
            <person name="Kim J."/>
        </authorList>
    </citation>
    <scope>NUCLEOTIDE SEQUENCE [LARGE SCALE GENOMIC DNA]</scope>
    <source>
        <strain evidence="3">Teg-2019</strain>
        <tissue evidence="3">Adductor muscle</tissue>
    </source>
</reference>
<evidence type="ECO:0000256" key="1">
    <source>
        <dbReference type="SAM" id="MobiDB-lite"/>
    </source>
</evidence>
<feature type="compositionally biased region" description="Polar residues" evidence="1">
    <location>
        <begin position="25"/>
        <end position="40"/>
    </location>
</feature>
<comment type="caution">
    <text evidence="3">The sequence shown here is derived from an EMBL/GenBank/DDBJ whole genome shotgun (WGS) entry which is preliminary data.</text>
</comment>
<sequence length="299" mass="35845">MNRRPRPVTATVTKPDWMKPHVSPRSRSLESNGSTASLTSVLDHDSYISPEEKATEDEAKLSAWEKWLITKTREEREKRREKTRQKKELKQEKKQKEQEKQKQLQKAEEKRKEWLERKNYEEKLRKRLEKQRISIEKDIKESQKREIDIKAEKKFSEWKEAKNREEKEQKKVQKMQQREKEIERIQKKELAEEKFKEWCKKAQKRPKSVPNSFGYIFCQYKLFCNIGKGSKISTGPKKKTNYIGFGDKASESYVEKTWKKSVKSAGYHDTNAYPVPTFYNPIPWHPIQMGMLQRNFLKT</sequence>
<gene>
    <name evidence="3" type="ORF">KUTeg_008421</name>
</gene>
<feature type="region of interest" description="Disordered" evidence="1">
    <location>
        <begin position="74"/>
        <end position="110"/>
    </location>
</feature>
<feature type="compositionally biased region" description="Basic and acidic residues" evidence="1">
    <location>
        <begin position="42"/>
        <end position="58"/>
    </location>
</feature>
<dbReference type="Proteomes" id="UP001217089">
    <property type="component" value="Unassembled WGS sequence"/>
</dbReference>
<protein>
    <recommendedName>
        <fullName evidence="2">Coiled-coil domain-containing protein</fullName>
    </recommendedName>
</protein>
<dbReference type="PANTHER" id="PTHR23247:SF2">
    <property type="entry name" value="COILED-COIL DOMAIN-CONTAINING PROTEIN 34"/>
    <property type="match status" value="1"/>
</dbReference>
<dbReference type="EMBL" id="JARBDR010000342">
    <property type="protein sequence ID" value="KAJ8313860.1"/>
    <property type="molecule type" value="Genomic_DNA"/>
</dbReference>
<evidence type="ECO:0000259" key="2">
    <source>
        <dbReference type="Pfam" id="PF13904"/>
    </source>
</evidence>
<dbReference type="Pfam" id="PF13904">
    <property type="entry name" value="CCDC34"/>
    <property type="match status" value="1"/>
</dbReference>
<accession>A0ABQ9FDZ4</accession>
<feature type="domain" description="Coiled-coil" evidence="2">
    <location>
        <begin position="60"/>
        <end position="216"/>
    </location>
</feature>
<name>A0ABQ9FDZ4_TEGGR</name>